<evidence type="ECO:0000259" key="5">
    <source>
        <dbReference type="Pfam" id="PF07859"/>
    </source>
</evidence>
<name>A8Q388_MALGO</name>
<comment type="catalytic activity">
    <reaction evidence="1">
        <text>a diacylglycerol + H2O = a monoacylglycerol + a fatty acid + H(+)</text>
        <dbReference type="Rhea" id="RHEA:32731"/>
        <dbReference type="ChEBI" id="CHEBI:15377"/>
        <dbReference type="ChEBI" id="CHEBI:15378"/>
        <dbReference type="ChEBI" id="CHEBI:17408"/>
        <dbReference type="ChEBI" id="CHEBI:18035"/>
        <dbReference type="ChEBI" id="CHEBI:28868"/>
    </reaction>
</comment>
<protein>
    <recommendedName>
        <fullName evidence="5">Alpha/beta hydrolase fold-3 domain-containing protein</fullName>
    </recommendedName>
</protein>
<proteinExistence type="predicted"/>
<keyword evidence="7" id="KW-1185">Reference proteome</keyword>
<dbReference type="Proteomes" id="UP000008837">
    <property type="component" value="Unassembled WGS sequence"/>
</dbReference>
<keyword evidence="4" id="KW-0472">Membrane</keyword>
<evidence type="ECO:0000256" key="1">
    <source>
        <dbReference type="ARBA" id="ARBA00047591"/>
    </source>
</evidence>
<keyword evidence="4" id="KW-0812">Transmembrane</keyword>
<evidence type="ECO:0000313" key="6">
    <source>
        <dbReference type="EMBL" id="EDP43326.1"/>
    </source>
</evidence>
<dbReference type="SUPFAM" id="SSF53474">
    <property type="entry name" value="alpha/beta-Hydrolases"/>
    <property type="match status" value="1"/>
</dbReference>
<dbReference type="PANTHER" id="PTHR23024:SF242">
    <property type="entry name" value="ALPHA_BETA HYDROLASE FOLD-3 DOMAIN-CONTAINING PROTEIN-RELATED"/>
    <property type="match status" value="1"/>
</dbReference>
<keyword evidence="4" id="KW-1133">Transmembrane helix</keyword>
<feature type="compositionally biased region" description="Polar residues" evidence="3">
    <location>
        <begin position="345"/>
        <end position="370"/>
    </location>
</feature>
<comment type="catalytic activity">
    <reaction evidence="2">
        <text>a monoacylglycerol + H2O = glycerol + a fatty acid + H(+)</text>
        <dbReference type="Rhea" id="RHEA:15245"/>
        <dbReference type="ChEBI" id="CHEBI:15377"/>
        <dbReference type="ChEBI" id="CHEBI:15378"/>
        <dbReference type="ChEBI" id="CHEBI:17408"/>
        <dbReference type="ChEBI" id="CHEBI:17754"/>
        <dbReference type="ChEBI" id="CHEBI:28868"/>
    </reaction>
</comment>
<reference evidence="6 7" key="1">
    <citation type="journal article" date="2007" name="Proc. Natl. Acad. Sci. U.S.A.">
        <title>Dandruff-associated Malassezia genomes reveal convergent and divergent virulence traits shared with plant and human fungal pathogens.</title>
        <authorList>
            <person name="Xu J."/>
            <person name="Saunders C.W."/>
            <person name="Hu P."/>
            <person name="Grant R.A."/>
            <person name="Boekhout T."/>
            <person name="Kuramae E.E."/>
            <person name="Kronstad J.W."/>
            <person name="Deangelis Y.M."/>
            <person name="Reeder N.L."/>
            <person name="Johnstone K.R."/>
            <person name="Leland M."/>
            <person name="Fieno A.M."/>
            <person name="Begley W.M."/>
            <person name="Sun Y."/>
            <person name="Lacey M.P."/>
            <person name="Chaudhary T."/>
            <person name="Keough T."/>
            <person name="Chu L."/>
            <person name="Sears R."/>
            <person name="Yuan B."/>
            <person name="Dawson T.L.Jr."/>
        </authorList>
    </citation>
    <scope>NUCLEOTIDE SEQUENCE [LARGE SCALE GENOMIC DNA]</scope>
    <source>
        <strain evidence="7">ATCC MYA-4612 / CBS 7966</strain>
    </source>
</reference>
<evidence type="ECO:0000256" key="3">
    <source>
        <dbReference type="SAM" id="MobiDB-lite"/>
    </source>
</evidence>
<dbReference type="AlphaFoldDB" id="A8Q388"/>
<dbReference type="InterPro" id="IPR050466">
    <property type="entry name" value="Carboxylest/Gibb_receptor"/>
</dbReference>
<accession>A8Q388</accession>
<dbReference type="KEGG" id="mgl:MGL_2336"/>
<comment type="caution">
    <text evidence="6">The sequence shown here is derived from an EMBL/GenBank/DDBJ whole genome shotgun (WGS) entry which is preliminary data.</text>
</comment>
<dbReference type="FunCoup" id="A8Q388">
    <property type="interactions" value="110"/>
</dbReference>
<dbReference type="InterPro" id="IPR013094">
    <property type="entry name" value="AB_hydrolase_3"/>
</dbReference>
<dbReference type="Gene3D" id="3.40.50.1820">
    <property type="entry name" value="alpha/beta hydrolase"/>
    <property type="match status" value="1"/>
</dbReference>
<dbReference type="RefSeq" id="XP_001730540.1">
    <property type="nucleotide sequence ID" value="XM_001730488.1"/>
</dbReference>
<feature type="domain" description="Alpha/beta hydrolase fold-3" evidence="5">
    <location>
        <begin position="86"/>
        <end position="298"/>
    </location>
</feature>
<dbReference type="InterPro" id="IPR029058">
    <property type="entry name" value="AB_hydrolase_fold"/>
</dbReference>
<evidence type="ECO:0000256" key="4">
    <source>
        <dbReference type="SAM" id="Phobius"/>
    </source>
</evidence>
<feature type="transmembrane region" description="Helical" evidence="4">
    <location>
        <begin position="15"/>
        <end position="35"/>
    </location>
</feature>
<evidence type="ECO:0000256" key="2">
    <source>
        <dbReference type="ARBA" id="ARBA00048461"/>
    </source>
</evidence>
<organism evidence="6 7">
    <name type="scientific">Malassezia globosa (strain ATCC MYA-4612 / CBS 7966)</name>
    <name type="common">Dandruff-associated fungus</name>
    <dbReference type="NCBI Taxonomy" id="425265"/>
    <lineage>
        <taxon>Eukaryota</taxon>
        <taxon>Fungi</taxon>
        <taxon>Dikarya</taxon>
        <taxon>Basidiomycota</taxon>
        <taxon>Ustilaginomycotina</taxon>
        <taxon>Malasseziomycetes</taxon>
        <taxon>Malasseziales</taxon>
        <taxon>Malasseziaceae</taxon>
        <taxon>Malassezia</taxon>
    </lineage>
</organism>
<dbReference type="OMA" id="SERMERC"/>
<sequence length="386" mass="43463">MVVPVDKVDRIHHEWTLRFFGLLVLVNFFRLLAYYEVYSTDKLRPQVKDDVKVTKIRVPSRDKGRYITAYVYEPVNMPAGPRPVNVNIHGSGFCINAFYGNSRWFNYCVASNLQCYVIDSDYRKAPEYPFPLAIYDCQDVINWVFTQHEKFDLDRVSMTGFSAGGNLALATTNHFGPDKIKAVTSFYAPLDGSTSNASVGDSGVEKGPFRSGIIMDNFVFSVFFAAYVTLQCDPGDPRISVMNLPLERLPDHILFVAGDADTLYPESVRFYQHVMKNGRFSQQRHCRFLSVPNEAHAFDEQPKCPESVAWRDKAFAQTIDLIRSSWTLDALSSVHSPRKMHSSKESPSIDGTASDDLSNPANQTITTMSQPRGPDGELIPAPSIRM</sequence>
<dbReference type="GO" id="GO:0016787">
    <property type="term" value="F:hydrolase activity"/>
    <property type="evidence" value="ECO:0007669"/>
    <property type="project" value="InterPro"/>
</dbReference>
<dbReference type="STRING" id="425265.A8Q388"/>
<dbReference type="InParanoid" id="A8Q388"/>
<feature type="region of interest" description="Disordered" evidence="3">
    <location>
        <begin position="333"/>
        <end position="386"/>
    </location>
</feature>
<dbReference type="PANTHER" id="PTHR23024">
    <property type="entry name" value="ARYLACETAMIDE DEACETYLASE"/>
    <property type="match status" value="1"/>
</dbReference>
<dbReference type="GeneID" id="5854847"/>
<gene>
    <name evidence="6" type="ORF">MGL_2336</name>
</gene>
<evidence type="ECO:0000313" key="7">
    <source>
        <dbReference type="Proteomes" id="UP000008837"/>
    </source>
</evidence>
<dbReference type="OrthoDB" id="408631at2759"/>
<dbReference type="VEuPathDB" id="FungiDB:MGL_2336"/>
<dbReference type="EMBL" id="AAYY01000008">
    <property type="protein sequence ID" value="EDP43326.1"/>
    <property type="molecule type" value="Genomic_DNA"/>
</dbReference>
<dbReference type="Pfam" id="PF07859">
    <property type="entry name" value="Abhydrolase_3"/>
    <property type="match status" value="1"/>
</dbReference>